<keyword evidence="2" id="KW-0804">Transcription</keyword>
<feature type="domain" description="ANTAR" evidence="3">
    <location>
        <begin position="164"/>
        <end position="223"/>
    </location>
</feature>
<sequence length="233" mass="24220">MTVADQFQAALLRARDRPELAGPGGEGARVAWAAAEVLQADGAGVGLSVDQMLRLPWGASDEVAAVAEQLQFTAGQGPCLDAFAGGEAVMASRLIISRFWPGFAEPFLLRTPFRSVFAIPIDGIGVLDVYFCQEQGALAVDVGAATEVARQVWQAVTDNDALMVIDPRSGTPAAVGGRRAQVPVAVGILVAALHVTAPDALAILRGHAFAGDRSVDDVAADIVDGTLGPHLWE</sequence>
<protein>
    <submittedName>
        <fullName evidence="4">ANTAR domain-containing protein</fullName>
    </submittedName>
</protein>
<evidence type="ECO:0000259" key="3">
    <source>
        <dbReference type="SMART" id="SM01012"/>
    </source>
</evidence>
<dbReference type="GO" id="GO:0003723">
    <property type="term" value="F:RNA binding"/>
    <property type="evidence" value="ECO:0007669"/>
    <property type="project" value="InterPro"/>
</dbReference>
<dbReference type="Gene3D" id="3.30.450.40">
    <property type="match status" value="1"/>
</dbReference>
<dbReference type="Proteomes" id="UP000306985">
    <property type="component" value="Unassembled WGS sequence"/>
</dbReference>
<reference evidence="4 5" key="1">
    <citation type="submission" date="2019-05" db="EMBL/GenBank/DDBJ databases">
        <title>Nakamurella sp. N5BH11, whole genome shotgun sequence.</title>
        <authorList>
            <person name="Tuo L."/>
        </authorList>
    </citation>
    <scope>NUCLEOTIDE SEQUENCE [LARGE SCALE GENOMIC DNA]</scope>
    <source>
        <strain evidence="4 5">N5BH11</strain>
    </source>
</reference>
<dbReference type="Pfam" id="PF13185">
    <property type="entry name" value="GAF_2"/>
    <property type="match status" value="1"/>
</dbReference>
<dbReference type="InterPro" id="IPR036388">
    <property type="entry name" value="WH-like_DNA-bd_sf"/>
</dbReference>
<proteinExistence type="predicted"/>
<gene>
    <name evidence="4" type="ORF">FDO65_11540</name>
</gene>
<keyword evidence="1" id="KW-0805">Transcription regulation</keyword>
<dbReference type="SUPFAM" id="SSF55781">
    <property type="entry name" value="GAF domain-like"/>
    <property type="match status" value="1"/>
</dbReference>
<accession>A0A4U6QGB6</accession>
<evidence type="ECO:0000313" key="4">
    <source>
        <dbReference type="EMBL" id="TKV59250.1"/>
    </source>
</evidence>
<dbReference type="OrthoDB" id="7466251at2"/>
<dbReference type="EMBL" id="SZZH01000002">
    <property type="protein sequence ID" value="TKV59250.1"/>
    <property type="molecule type" value="Genomic_DNA"/>
</dbReference>
<organism evidence="4 5">
    <name type="scientific">Nakamurella flava</name>
    <dbReference type="NCBI Taxonomy" id="2576308"/>
    <lineage>
        <taxon>Bacteria</taxon>
        <taxon>Bacillati</taxon>
        <taxon>Actinomycetota</taxon>
        <taxon>Actinomycetes</taxon>
        <taxon>Nakamurellales</taxon>
        <taxon>Nakamurellaceae</taxon>
        <taxon>Nakamurella</taxon>
    </lineage>
</organism>
<keyword evidence="5" id="KW-1185">Reference proteome</keyword>
<dbReference type="SMART" id="SM01012">
    <property type="entry name" value="ANTAR"/>
    <property type="match status" value="1"/>
</dbReference>
<dbReference type="InterPro" id="IPR005561">
    <property type="entry name" value="ANTAR"/>
</dbReference>
<comment type="caution">
    <text evidence="4">The sequence shown here is derived from an EMBL/GenBank/DDBJ whole genome shotgun (WGS) entry which is preliminary data.</text>
</comment>
<dbReference type="RefSeq" id="WP_137449872.1">
    <property type="nucleotide sequence ID" value="NZ_SZZH01000002.1"/>
</dbReference>
<evidence type="ECO:0000256" key="1">
    <source>
        <dbReference type="ARBA" id="ARBA00023015"/>
    </source>
</evidence>
<dbReference type="InterPro" id="IPR003018">
    <property type="entry name" value="GAF"/>
</dbReference>
<evidence type="ECO:0000313" key="5">
    <source>
        <dbReference type="Proteomes" id="UP000306985"/>
    </source>
</evidence>
<evidence type="ECO:0000256" key="2">
    <source>
        <dbReference type="ARBA" id="ARBA00023163"/>
    </source>
</evidence>
<dbReference type="Gene3D" id="1.10.10.10">
    <property type="entry name" value="Winged helix-like DNA-binding domain superfamily/Winged helix DNA-binding domain"/>
    <property type="match status" value="1"/>
</dbReference>
<name>A0A4U6QGB6_9ACTN</name>
<dbReference type="InterPro" id="IPR029016">
    <property type="entry name" value="GAF-like_dom_sf"/>
</dbReference>
<dbReference type="AlphaFoldDB" id="A0A4U6QGB6"/>